<keyword evidence="4" id="KW-1185">Reference proteome</keyword>
<feature type="signal peptide" evidence="2">
    <location>
        <begin position="1"/>
        <end position="20"/>
    </location>
</feature>
<evidence type="ECO:0000256" key="1">
    <source>
        <dbReference type="SAM" id="MobiDB-lite"/>
    </source>
</evidence>
<evidence type="ECO:0000313" key="4">
    <source>
        <dbReference type="Proteomes" id="UP000001868"/>
    </source>
</evidence>
<feature type="region of interest" description="Disordered" evidence="1">
    <location>
        <begin position="23"/>
        <end position="136"/>
    </location>
</feature>
<dbReference type="Gene3D" id="2.40.128.130">
    <property type="entry name" value="Autotransporter beta-domain"/>
    <property type="match status" value="1"/>
</dbReference>
<keyword evidence="2" id="KW-0732">Signal</keyword>
<organism evidence="3 4">
    <name type="scientific">Phenylobacterium zucineum (strain HLK1)</name>
    <dbReference type="NCBI Taxonomy" id="450851"/>
    <lineage>
        <taxon>Bacteria</taxon>
        <taxon>Pseudomonadati</taxon>
        <taxon>Pseudomonadota</taxon>
        <taxon>Alphaproteobacteria</taxon>
        <taxon>Caulobacterales</taxon>
        <taxon>Caulobacteraceae</taxon>
        <taxon>Phenylobacterium</taxon>
    </lineage>
</organism>
<feature type="compositionally biased region" description="Low complexity" evidence="1">
    <location>
        <begin position="30"/>
        <end position="40"/>
    </location>
</feature>
<dbReference type="SUPFAM" id="SSF103515">
    <property type="entry name" value="Autotransporter"/>
    <property type="match status" value="1"/>
</dbReference>
<reference evidence="3 4" key="1">
    <citation type="journal article" date="2008" name="BMC Genomics">
        <title>Complete genome of Phenylobacterium zucineum - a novel facultative intracellular bacterium isolated from human erythroleukemia cell line K562.</title>
        <authorList>
            <person name="Luo Y."/>
            <person name="Xu X."/>
            <person name="Ding Z."/>
            <person name="Liu Z."/>
            <person name="Zhang B."/>
            <person name="Yan Z."/>
            <person name="Sun J."/>
            <person name="Hu S."/>
            <person name="Hu X."/>
        </authorList>
    </citation>
    <scope>NUCLEOTIDE SEQUENCE [LARGE SCALE GENOMIC DNA]</scope>
    <source>
        <strain evidence="3 4">HLK1</strain>
    </source>
</reference>
<sequence length="384" mass="40109">MMRPALIALLPAAIAAPALAQDPHAGHQMPAAPASSASRAGTADPHAGHQMPVAAPQPATNAPADPHAGHQAPPAPAAVDPHAGHAAPPDPADPHAGHTSAPPTGAAADPHAGHAMPAPADPHAGHATGASGGAQTGADLPVGAAAAPAVIRDNLADAVFGAAPMQRARSILAEEHGGGRASKLQADLLEWSPKGDGYSWEVEGWVGGDINRFAFKTEGEGASGKGVEAAEVQLLYSRAVARYTDVQVGLRYDFEPRSRAYLTVGADAMFPYWFEAEAALFLSDKGDLFARVEGSYDWRLTQRLILQPRAELEFAAQDTPEAETGSGLSTAELGLRLRYEIRREFAPYVGVAYERSFGDTADFVRAHGEKAESTRFVVGLRAWF</sequence>
<dbReference type="GO" id="GO:0006878">
    <property type="term" value="P:intracellular copper ion homeostasis"/>
    <property type="evidence" value="ECO:0007669"/>
    <property type="project" value="InterPro"/>
</dbReference>
<dbReference type="AlphaFoldDB" id="B4RA83"/>
<dbReference type="Proteomes" id="UP000001868">
    <property type="component" value="Chromosome"/>
</dbReference>
<dbReference type="Pfam" id="PF05275">
    <property type="entry name" value="CopB"/>
    <property type="match status" value="1"/>
</dbReference>
<evidence type="ECO:0000313" key="3">
    <source>
        <dbReference type="EMBL" id="ACG77890.1"/>
    </source>
</evidence>
<dbReference type="InterPro" id="IPR036709">
    <property type="entry name" value="Autotransporte_beta_dom_sf"/>
</dbReference>
<feature type="chain" id="PRO_5002825180" evidence="2">
    <location>
        <begin position="21"/>
        <end position="384"/>
    </location>
</feature>
<gene>
    <name evidence="3" type="ordered locus">PHZ_c1477</name>
</gene>
<dbReference type="KEGG" id="pzu:PHZ_c1477"/>
<proteinExistence type="predicted"/>
<dbReference type="GO" id="GO:0009279">
    <property type="term" value="C:cell outer membrane"/>
    <property type="evidence" value="ECO:0007669"/>
    <property type="project" value="InterPro"/>
</dbReference>
<dbReference type="eggNOG" id="COG3667">
    <property type="taxonomic scope" value="Bacteria"/>
</dbReference>
<dbReference type="GO" id="GO:0005507">
    <property type="term" value="F:copper ion binding"/>
    <property type="evidence" value="ECO:0007669"/>
    <property type="project" value="InterPro"/>
</dbReference>
<name>B4RA83_PHEZH</name>
<dbReference type="HOGENOM" id="CLU_042913_0_2_5"/>
<evidence type="ECO:0000256" key="2">
    <source>
        <dbReference type="SAM" id="SignalP"/>
    </source>
</evidence>
<dbReference type="STRING" id="450851.PHZ_c1477"/>
<accession>B4RA83</accession>
<protein>
    <submittedName>
        <fullName evidence="3">Copper resistance B</fullName>
    </submittedName>
</protein>
<feature type="compositionally biased region" description="Low complexity" evidence="1">
    <location>
        <begin position="62"/>
        <end position="87"/>
    </location>
</feature>
<dbReference type="InterPro" id="IPR007939">
    <property type="entry name" value="Cu-R_B_prcur"/>
</dbReference>
<dbReference type="EMBL" id="CP000747">
    <property type="protein sequence ID" value="ACG77890.1"/>
    <property type="molecule type" value="Genomic_DNA"/>
</dbReference>